<comment type="caution">
    <text evidence="1">The sequence shown here is derived from an EMBL/GenBank/DDBJ whole genome shotgun (WGS) entry which is preliminary data.</text>
</comment>
<dbReference type="EMBL" id="CM056810">
    <property type="protein sequence ID" value="KAJ8643564.1"/>
    <property type="molecule type" value="Genomic_DNA"/>
</dbReference>
<dbReference type="Proteomes" id="UP001234297">
    <property type="component" value="Chromosome 2"/>
</dbReference>
<accession>A0ACC2MD68</accession>
<name>A0ACC2MD68_PERAE</name>
<gene>
    <name evidence="1" type="ORF">MRB53_005312</name>
</gene>
<reference evidence="1 2" key="1">
    <citation type="journal article" date="2022" name="Hortic Res">
        <title>A haplotype resolved chromosomal level avocado genome allows analysis of novel avocado genes.</title>
        <authorList>
            <person name="Nath O."/>
            <person name="Fletcher S.J."/>
            <person name="Hayward A."/>
            <person name="Shaw L.M."/>
            <person name="Masouleh A.K."/>
            <person name="Furtado A."/>
            <person name="Henry R.J."/>
            <person name="Mitter N."/>
        </authorList>
    </citation>
    <scope>NUCLEOTIDE SEQUENCE [LARGE SCALE GENOMIC DNA]</scope>
    <source>
        <strain evidence="2">cv. Hass</strain>
    </source>
</reference>
<sequence>MAFRIAGSLLLLGRLFLPLAFLSPAPPDQARECHDHLNRASFPPGFLFGTSSSAYQYEGAAATGGKGPSVWDTFTHRHPEKIIDRSNGDVAEDSYHRYKEDVSIMKKMGLDAYRFSFSWSRILPFGNVRGGVNKEGIEYYNHLIDELISNGVEPLVTLFHWDAPQSLEDEYGGFLSSNIVKDFRDYANICFREFGDRVKHWITVNEAYRFSVGGYEKGNLAPGRCSSWEPGNCSAGNSATEPYIVGHNLLLAHATAVRLYKNKYQASQRGIIGISMVSKWFIPLDQSKANNDAAQRAIDFVFGWFMDPLNRGDYPTSMRSLVGQRLPKFTKEQSRMVNGSFDFIGLNYYTANYAVNNPHSDELHKSPSTDSHVSLTGKRNGIAIGPQAASPWLYIYPRGIRDFLLYTKNRYNNPVIYITENGMDEFNNETLPLQEALQDNMRIDYMHKHLSFVRTAIRDGVDVRGYFAWSFLDNFEWADGYTVRFGLNYVDFKDGLKRYPKSSAIWFQKFLQK</sequence>
<organism evidence="1 2">
    <name type="scientific">Persea americana</name>
    <name type="common">Avocado</name>
    <dbReference type="NCBI Taxonomy" id="3435"/>
    <lineage>
        <taxon>Eukaryota</taxon>
        <taxon>Viridiplantae</taxon>
        <taxon>Streptophyta</taxon>
        <taxon>Embryophyta</taxon>
        <taxon>Tracheophyta</taxon>
        <taxon>Spermatophyta</taxon>
        <taxon>Magnoliopsida</taxon>
        <taxon>Magnoliidae</taxon>
        <taxon>Laurales</taxon>
        <taxon>Lauraceae</taxon>
        <taxon>Persea</taxon>
    </lineage>
</organism>
<proteinExistence type="predicted"/>
<protein>
    <submittedName>
        <fullName evidence="1">Uncharacterized protein</fullName>
    </submittedName>
</protein>
<keyword evidence="2" id="KW-1185">Reference proteome</keyword>
<evidence type="ECO:0000313" key="2">
    <source>
        <dbReference type="Proteomes" id="UP001234297"/>
    </source>
</evidence>
<evidence type="ECO:0000313" key="1">
    <source>
        <dbReference type="EMBL" id="KAJ8643564.1"/>
    </source>
</evidence>